<reference evidence="7 8" key="1">
    <citation type="submission" date="2020-08" db="EMBL/GenBank/DDBJ databases">
        <authorList>
            <person name="Mo P."/>
        </authorList>
    </citation>
    <scope>NUCLEOTIDE SEQUENCE [LARGE SCALE GENOMIC DNA]</scope>
    <source>
        <strain evidence="7 8">CGMCC 4.1532</strain>
    </source>
</reference>
<dbReference type="SUPFAM" id="SSF51621">
    <property type="entry name" value="Phosphoenolpyruvate/pyruvate domain"/>
    <property type="match status" value="1"/>
</dbReference>
<comment type="cofactor">
    <cofactor evidence="1">
        <name>Mg(2+)</name>
        <dbReference type="ChEBI" id="CHEBI:18420"/>
    </cofactor>
</comment>
<dbReference type="AlphaFoldDB" id="A0A7G7MBY2"/>
<feature type="binding site" evidence="4">
    <location>
        <position position="71"/>
    </location>
    <ligand>
        <name>substrate</name>
    </ligand>
</feature>
<evidence type="ECO:0000313" key="8">
    <source>
        <dbReference type="Proteomes" id="UP000515728"/>
    </source>
</evidence>
<organism evidence="7 8">
    <name type="scientific">Pseudonocardia petroleophila</name>
    <dbReference type="NCBI Taxonomy" id="37331"/>
    <lineage>
        <taxon>Bacteria</taxon>
        <taxon>Bacillati</taxon>
        <taxon>Actinomycetota</taxon>
        <taxon>Actinomycetes</taxon>
        <taxon>Pseudonocardiales</taxon>
        <taxon>Pseudonocardiaceae</taxon>
        <taxon>Pseudonocardia</taxon>
    </lineage>
</organism>
<dbReference type="InterPro" id="IPR015813">
    <property type="entry name" value="Pyrv/PenolPyrv_kinase-like_dom"/>
</dbReference>
<dbReference type="KEGG" id="ppel:H6H00_18800"/>
<dbReference type="InterPro" id="IPR011206">
    <property type="entry name" value="Citrate_lyase_beta/mcl1/mcl2"/>
</dbReference>
<dbReference type="GO" id="GO:0000287">
    <property type="term" value="F:magnesium ion binding"/>
    <property type="evidence" value="ECO:0007669"/>
    <property type="project" value="TreeGrafter"/>
</dbReference>
<dbReference type="RefSeq" id="WP_185717055.1">
    <property type="nucleotide sequence ID" value="NZ_BAAAWI010000001.1"/>
</dbReference>
<dbReference type="InterPro" id="IPR005000">
    <property type="entry name" value="Aldolase/citrate-lyase_domain"/>
</dbReference>
<keyword evidence="8" id="KW-1185">Reference proteome</keyword>
<dbReference type="GO" id="GO:0006107">
    <property type="term" value="P:oxaloacetate metabolic process"/>
    <property type="evidence" value="ECO:0007669"/>
    <property type="project" value="TreeGrafter"/>
</dbReference>
<dbReference type="Pfam" id="PF03328">
    <property type="entry name" value="HpcH_HpaI"/>
    <property type="match status" value="1"/>
</dbReference>
<evidence type="ECO:0000256" key="3">
    <source>
        <dbReference type="ARBA" id="ARBA00022842"/>
    </source>
</evidence>
<keyword evidence="7" id="KW-0456">Lyase</keyword>
<dbReference type="Proteomes" id="UP000515728">
    <property type="component" value="Chromosome"/>
</dbReference>
<proteinExistence type="predicted"/>
<keyword evidence="2 5" id="KW-0479">Metal-binding</keyword>
<dbReference type="EMBL" id="CP060131">
    <property type="protein sequence ID" value="QNG50293.1"/>
    <property type="molecule type" value="Genomic_DNA"/>
</dbReference>
<gene>
    <name evidence="7" type="ORF">H6H00_18800</name>
</gene>
<evidence type="ECO:0000256" key="4">
    <source>
        <dbReference type="PIRSR" id="PIRSR015582-1"/>
    </source>
</evidence>
<dbReference type="PANTHER" id="PTHR32308">
    <property type="entry name" value="LYASE BETA SUBUNIT, PUTATIVE (AFU_ORTHOLOGUE AFUA_4G13030)-RELATED"/>
    <property type="match status" value="1"/>
</dbReference>
<sequence length="314" mass="33117">MAPAAPLLRRSELATPATSDRMFDRAAASGADLVFLDLEDAVAPARKVEARAGAVAALTGRDWGSTVRAVRVNGLHTPWAHGDVVEVLTGAVDALDTLILPKVTSARDVWWFDVLLTQLEAQLGRTRPVRLEVLIEDVAALAAVEEIAVASPRLDALIFGAGDFSVSVGARVDTNFAPLGDYPGDFWHYARCKVLAAARIGGLVAVDAPYPDYRDAAGYTVQARRAGLLGYTGKWAIHPSQVPIANEVYAPTADEVARAERDIAAYRDGEARGLGAVGIGGVLVDAAHVTLSQAVLARARAVAERATAPRAVAR</sequence>
<feature type="binding site" evidence="5">
    <location>
        <position position="136"/>
    </location>
    <ligand>
        <name>Mg(2+)</name>
        <dbReference type="ChEBI" id="CHEBI:18420"/>
    </ligand>
</feature>
<feature type="binding site" evidence="5">
    <location>
        <position position="163"/>
    </location>
    <ligand>
        <name>Mg(2+)</name>
        <dbReference type="ChEBI" id="CHEBI:18420"/>
    </ligand>
</feature>
<keyword evidence="3 5" id="KW-0460">Magnesium</keyword>
<name>A0A7G7MBY2_9PSEU</name>
<dbReference type="InterPro" id="IPR040442">
    <property type="entry name" value="Pyrv_kinase-like_dom_sf"/>
</dbReference>
<evidence type="ECO:0000256" key="5">
    <source>
        <dbReference type="PIRSR" id="PIRSR015582-2"/>
    </source>
</evidence>
<accession>A0A7G7MBY2</accession>
<protein>
    <submittedName>
        <fullName evidence="7">CoA ester lyase</fullName>
    </submittedName>
</protein>
<evidence type="ECO:0000313" key="7">
    <source>
        <dbReference type="EMBL" id="QNG50293.1"/>
    </source>
</evidence>
<dbReference type="PIRSF" id="PIRSF015582">
    <property type="entry name" value="Cit_lyase_B"/>
    <property type="match status" value="1"/>
</dbReference>
<evidence type="ECO:0000256" key="1">
    <source>
        <dbReference type="ARBA" id="ARBA00001946"/>
    </source>
</evidence>
<feature type="binding site" evidence="4">
    <location>
        <position position="136"/>
    </location>
    <ligand>
        <name>substrate</name>
    </ligand>
</feature>
<dbReference type="GO" id="GO:0016829">
    <property type="term" value="F:lyase activity"/>
    <property type="evidence" value="ECO:0007669"/>
    <property type="project" value="UniProtKB-KW"/>
</dbReference>
<feature type="domain" description="HpcH/HpaI aldolase/citrate lyase" evidence="6">
    <location>
        <begin position="15"/>
        <end position="239"/>
    </location>
</feature>
<dbReference type="Gene3D" id="3.20.20.60">
    <property type="entry name" value="Phosphoenolpyruvate-binding domains"/>
    <property type="match status" value="1"/>
</dbReference>
<evidence type="ECO:0000256" key="2">
    <source>
        <dbReference type="ARBA" id="ARBA00022723"/>
    </source>
</evidence>
<dbReference type="PANTHER" id="PTHR32308:SF10">
    <property type="entry name" value="CITRATE LYASE SUBUNIT BETA"/>
    <property type="match status" value="1"/>
</dbReference>
<evidence type="ECO:0000259" key="6">
    <source>
        <dbReference type="Pfam" id="PF03328"/>
    </source>
</evidence>